<dbReference type="PANTHER" id="PTHR43739:SF5">
    <property type="entry name" value="EXO-ALPHA-SIALIDASE"/>
    <property type="match status" value="1"/>
</dbReference>
<accession>A0ABZ0ISD5</accession>
<dbReference type="InterPro" id="IPR036278">
    <property type="entry name" value="Sialidase_sf"/>
</dbReference>
<dbReference type="SUPFAM" id="SSF50939">
    <property type="entry name" value="Sialidases"/>
    <property type="match status" value="1"/>
</dbReference>
<feature type="region of interest" description="Disordered" evidence="2">
    <location>
        <begin position="929"/>
        <end position="948"/>
    </location>
</feature>
<reference evidence="5 6" key="1">
    <citation type="journal article" date="2023" name="Microbiol. Resour. Announc.">
        <title>Complete Genome Sequence of Imperialibacter roseus strain P4T.</title>
        <authorList>
            <person name="Tizabi D.R."/>
            <person name="Bachvaroff T."/>
            <person name="Hill R.T."/>
        </authorList>
    </citation>
    <scope>NUCLEOTIDE SEQUENCE [LARGE SCALE GENOMIC DNA]</scope>
    <source>
        <strain evidence="5 6">P4T</strain>
    </source>
</reference>
<evidence type="ECO:0000256" key="1">
    <source>
        <dbReference type="ARBA" id="ARBA00022737"/>
    </source>
</evidence>
<dbReference type="GO" id="GO:0016787">
    <property type="term" value="F:hydrolase activity"/>
    <property type="evidence" value="ECO:0007669"/>
    <property type="project" value="UniProtKB-KW"/>
</dbReference>
<keyword evidence="1" id="KW-0677">Repeat</keyword>
<dbReference type="CDD" id="cd15482">
    <property type="entry name" value="Sialidase_non-viral"/>
    <property type="match status" value="3"/>
</dbReference>
<dbReference type="InterPro" id="IPR052025">
    <property type="entry name" value="Xyloglucanase_GH74"/>
</dbReference>
<feature type="chain" id="PRO_5046370221" evidence="3">
    <location>
        <begin position="26"/>
        <end position="1003"/>
    </location>
</feature>
<keyword evidence="5" id="KW-0378">Hydrolase</keyword>
<sequence>MSNQSKPIVALLLGVFCLLSFQLSAQVYQPEKFGDMKWRMIGPHRGGRTVGAVGVPQQPNVFYIGVNNGGVWKTTDYGRTWVPIFDDQPTGSVGDIAVSPSNPNVLYVASGEGLQRPDLSVGNGMYKTTDGGKTWKHLGLEDGQQIGRIDIDPKNENRVFAAVLGHPYGPNEVRGVYRTLDGGTTWDRVLYMDENTGAIQVLIDPQDPNTVYASMWQARQGPWENAAWQGPNSGLYKSTDGGNTWKKLAKGLPTYEQGLGRIGISVAPSDNKRLYASVNAPDVGGIFRSDDAGESWYLINNDPRPWGRGDDFAEIQVDPTNPDILYSANVVTWKSVDGGKTFSAFRGAPGGDDYHRIWINPINHDIILIAADQGAIITVNGGETFSSWYNQPTAQFYHVSTDNDFPYNVYGGQQESGSVGIASRGNDGQITFREWHPVGVEEYGYVAADPLDPNIIYGGRVSKYNKKTGQVQNVSPDPVRDGGYRYIRTMPILFAPTDPRTLYSAANVVFKTQNGGDSWDVISPDLTRATWDIPESVGIYTDESMKTMPRRGVIYTLAPSHVDGEIIWAGTDDGLIHVTKDGGKTWADVTPPQVTSWDKVSLMDAGHFDKETAYAAINSIRNDDMQPHIFKTHDSGKTWTEIVKGLPNDPINVVREDPIRKGLLYAGSETQVHVSFDDGANWQPLRLNMPATSIRDLVIKDDDVVVGTHGRSFWILDDITPLRQLTTTAVTQPVLFKPQDTYRVRWNMNTDTPLPQEEPAGQNPPDGAIINYYLPGDASEVSLEVFDLNGTLVKKYSSSDKPYEVPPVNFPHYWLRPQKILSGKAGLNRFEWDMHYTQLETPGSFSIAAIYQNSAPEPDGPFVLPDTYNVKLTVDGKSYSQPITIKMDPRVKTSKVDLQKQFFLSMACYETRKKSLALLDEMEKVSKNLEAGKGKSKSQAAAASQMQRELMGADRRLSRLMSILQENDMTPTTSTAKAVKQYVEVVAKQAADWAAFKKKNKIK</sequence>
<dbReference type="Gene3D" id="2.130.10.10">
    <property type="entry name" value="YVTN repeat-like/Quinoprotein amine dehydrogenase"/>
    <property type="match status" value="4"/>
</dbReference>
<proteinExistence type="predicted"/>
<dbReference type="EMBL" id="CP136051">
    <property type="protein sequence ID" value="WOK07952.1"/>
    <property type="molecule type" value="Genomic_DNA"/>
</dbReference>
<dbReference type="InterPro" id="IPR031778">
    <property type="entry name" value="Sortilin_N"/>
</dbReference>
<keyword evidence="3" id="KW-0732">Signal</keyword>
<feature type="domain" description="Sortilin N-terminal" evidence="4">
    <location>
        <begin position="125"/>
        <end position="254"/>
    </location>
</feature>
<dbReference type="Pfam" id="PF15902">
    <property type="entry name" value="Sortilin-Vps10"/>
    <property type="match status" value="1"/>
</dbReference>
<gene>
    <name evidence="5" type="ORF">RT717_04825</name>
</gene>
<dbReference type="RefSeq" id="WP_317490600.1">
    <property type="nucleotide sequence ID" value="NZ_CP136051.1"/>
</dbReference>
<evidence type="ECO:0000313" key="5">
    <source>
        <dbReference type="EMBL" id="WOK07952.1"/>
    </source>
</evidence>
<dbReference type="PANTHER" id="PTHR43739">
    <property type="entry name" value="XYLOGLUCANASE (EUROFUNG)"/>
    <property type="match status" value="1"/>
</dbReference>
<evidence type="ECO:0000313" key="6">
    <source>
        <dbReference type="Proteomes" id="UP001302349"/>
    </source>
</evidence>
<name>A0ABZ0ISD5_9BACT</name>
<dbReference type="InterPro" id="IPR015943">
    <property type="entry name" value="WD40/YVTN_repeat-like_dom_sf"/>
</dbReference>
<evidence type="ECO:0000256" key="2">
    <source>
        <dbReference type="SAM" id="MobiDB-lite"/>
    </source>
</evidence>
<organism evidence="5 6">
    <name type="scientific">Imperialibacter roseus</name>
    <dbReference type="NCBI Taxonomy" id="1324217"/>
    <lineage>
        <taxon>Bacteria</taxon>
        <taxon>Pseudomonadati</taxon>
        <taxon>Bacteroidota</taxon>
        <taxon>Cytophagia</taxon>
        <taxon>Cytophagales</taxon>
        <taxon>Flammeovirgaceae</taxon>
        <taxon>Imperialibacter</taxon>
    </lineage>
</organism>
<dbReference type="Proteomes" id="UP001302349">
    <property type="component" value="Chromosome"/>
</dbReference>
<feature type="signal peptide" evidence="3">
    <location>
        <begin position="1"/>
        <end position="25"/>
    </location>
</feature>
<protein>
    <submittedName>
        <fullName evidence="5">Glycoside hydrolase</fullName>
    </submittedName>
</protein>
<keyword evidence="6" id="KW-1185">Reference proteome</keyword>
<dbReference type="SUPFAM" id="SSF110296">
    <property type="entry name" value="Oligoxyloglucan reducing end-specific cellobiohydrolase"/>
    <property type="match status" value="1"/>
</dbReference>
<evidence type="ECO:0000259" key="4">
    <source>
        <dbReference type="Pfam" id="PF15902"/>
    </source>
</evidence>
<evidence type="ECO:0000256" key="3">
    <source>
        <dbReference type="SAM" id="SignalP"/>
    </source>
</evidence>